<feature type="region of interest" description="Disordered" evidence="4">
    <location>
        <begin position="572"/>
        <end position="611"/>
    </location>
</feature>
<evidence type="ECO:0000256" key="1">
    <source>
        <dbReference type="ARBA" id="ARBA00022574"/>
    </source>
</evidence>
<dbReference type="SMART" id="SM00320">
    <property type="entry name" value="WD40"/>
    <property type="match status" value="3"/>
</dbReference>
<dbReference type="InterPro" id="IPR036322">
    <property type="entry name" value="WD40_repeat_dom_sf"/>
</dbReference>
<dbReference type="Pfam" id="PF04003">
    <property type="entry name" value="Utp12"/>
    <property type="match status" value="1"/>
</dbReference>
<sequence>MAKEKLKSLITAFTPDGNYLAILSPDGTVKVWNTSNGSQFAEWSGTEEISDVSFSCMACSFIGKMRRKERGTCLVALGTNNGDISVVNISVGQMMWKSTAHHPGGVASLSFGSKGGRLHAVGKSGGASEMMSETGELTREFKISKKSIAAVAYLCEDKIVAAIGHNIRILSWDDGKEVLKFSSNLDQLRSISSSDDAQFIVASGVGEKSLHVWKCNFGTRDVSNGLVLPLKHRPLRIECKNSCDGEDGLIVLSVSEAGVVYLWKLKSVSDEVNPTKISIKDDTSEADSLTSGGAKKNRVSIIAARIHALENCGLVKALISFGSVDSPQFSIVDIDRPDQEIIITATDIAMQENGLQVEEGLSNQKEKPRKKRAASDLEIASGTDNGHGDAKDGIHIDYDLDEPTMGDKLANLNLVEVAAKSQEKIESSPCTQPPSADSIHVLLKQALHADDRALLIDCLYRQDEKVVANSVSLLNPSDVLKLLQSLVSIIQSRGAVLVCALSWLRSLLLQHASGIMSQESSLLALNTLYQLIESRVSTFNQTLQLSSSLDLLYAGTVDDGIDENEIITPAFYEDKDESDEDVSADAMETESDESGQEPEILSDISDFEGME</sequence>
<dbReference type="PANTHER" id="PTHR45290:SF3">
    <property type="entry name" value="OS01G0649000 PROTEIN"/>
    <property type="match status" value="1"/>
</dbReference>
<evidence type="ECO:0000259" key="5">
    <source>
        <dbReference type="Pfam" id="PF04003"/>
    </source>
</evidence>
<reference evidence="6 7" key="1">
    <citation type="submission" date="2024-11" db="EMBL/GenBank/DDBJ databases">
        <title>A near-complete genome assembly of Cinchona calisaya.</title>
        <authorList>
            <person name="Lian D.C."/>
            <person name="Zhao X.W."/>
            <person name="Wei L."/>
        </authorList>
    </citation>
    <scope>NUCLEOTIDE SEQUENCE [LARGE SCALE GENOMIC DNA]</scope>
    <source>
        <tissue evidence="6">Nenye</tissue>
    </source>
</reference>
<proteinExistence type="predicted"/>
<evidence type="ECO:0000256" key="4">
    <source>
        <dbReference type="SAM" id="MobiDB-lite"/>
    </source>
</evidence>
<organism evidence="6 7">
    <name type="scientific">Cinchona calisaya</name>
    <dbReference type="NCBI Taxonomy" id="153742"/>
    <lineage>
        <taxon>Eukaryota</taxon>
        <taxon>Viridiplantae</taxon>
        <taxon>Streptophyta</taxon>
        <taxon>Embryophyta</taxon>
        <taxon>Tracheophyta</taxon>
        <taxon>Spermatophyta</taxon>
        <taxon>Magnoliopsida</taxon>
        <taxon>eudicotyledons</taxon>
        <taxon>Gunneridae</taxon>
        <taxon>Pentapetalae</taxon>
        <taxon>asterids</taxon>
        <taxon>lamiids</taxon>
        <taxon>Gentianales</taxon>
        <taxon>Rubiaceae</taxon>
        <taxon>Cinchonoideae</taxon>
        <taxon>Cinchoneae</taxon>
        <taxon>Cinchona</taxon>
    </lineage>
</organism>
<keyword evidence="2" id="KW-0677">Repeat</keyword>
<feature type="repeat" description="WD" evidence="3">
    <location>
        <begin position="12"/>
        <end position="42"/>
    </location>
</feature>
<dbReference type="PROSITE" id="PS00678">
    <property type="entry name" value="WD_REPEATS_1"/>
    <property type="match status" value="1"/>
</dbReference>
<dbReference type="Gene3D" id="2.130.10.10">
    <property type="entry name" value="YVTN repeat-like/Quinoprotein amine dehydrogenase"/>
    <property type="match status" value="2"/>
</dbReference>
<dbReference type="InterPro" id="IPR007148">
    <property type="entry name" value="SSU_processome_Utp12"/>
</dbReference>
<dbReference type="InterPro" id="IPR001680">
    <property type="entry name" value="WD40_rpt"/>
</dbReference>
<comment type="caution">
    <text evidence="6">The sequence shown here is derived from an EMBL/GenBank/DDBJ whole genome shotgun (WGS) entry which is preliminary data.</text>
</comment>
<dbReference type="EMBL" id="JBJUIK010000011">
    <property type="protein sequence ID" value="KAL3511865.1"/>
    <property type="molecule type" value="Genomic_DNA"/>
</dbReference>
<keyword evidence="1 3" id="KW-0853">WD repeat</keyword>
<feature type="compositionally biased region" description="Acidic residues" evidence="4">
    <location>
        <begin position="574"/>
        <end position="596"/>
    </location>
</feature>
<dbReference type="InterPro" id="IPR019775">
    <property type="entry name" value="WD40_repeat_CS"/>
</dbReference>
<dbReference type="PROSITE" id="PS50082">
    <property type="entry name" value="WD_REPEATS_2"/>
    <property type="match status" value="1"/>
</dbReference>
<accession>A0ABD2YX40</accession>
<keyword evidence="7" id="KW-1185">Reference proteome</keyword>
<evidence type="ECO:0000313" key="6">
    <source>
        <dbReference type="EMBL" id="KAL3511865.1"/>
    </source>
</evidence>
<dbReference type="SUPFAM" id="SSF50978">
    <property type="entry name" value="WD40 repeat-like"/>
    <property type="match status" value="1"/>
</dbReference>
<dbReference type="AlphaFoldDB" id="A0ABD2YX40"/>
<dbReference type="InterPro" id="IPR015943">
    <property type="entry name" value="WD40/YVTN_repeat-like_dom_sf"/>
</dbReference>
<gene>
    <name evidence="6" type="ORF">ACH5RR_024582</name>
</gene>
<name>A0ABD2YX40_9GENT</name>
<feature type="region of interest" description="Disordered" evidence="4">
    <location>
        <begin position="359"/>
        <end position="391"/>
    </location>
</feature>
<evidence type="ECO:0000256" key="2">
    <source>
        <dbReference type="ARBA" id="ARBA00022737"/>
    </source>
</evidence>
<evidence type="ECO:0000313" key="7">
    <source>
        <dbReference type="Proteomes" id="UP001630127"/>
    </source>
</evidence>
<feature type="domain" description="Small-subunit processome Utp12" evidence="5">
    <location>
        <begin position="451"/>
        <end position="552"/>
    </location>
</feature>
<dbReference type="PANTHER" id="PTHR45290">
    <property type="entry name" value="OS03G0300300 PROTEIN"/>
    <property type="match status" value="1"/>
</dbReference>
<evidence type="ECO:0000256" key="3">
    <source>
        <dbReference type="PROSITE-ProRule" id="PRU00221"/>
    </source>
</evidence>
<protein>
    <recommendedName>
        <fullName evidence="5">Small-subunit processome Utp12 domain-containing protein</fullName>
    </recommendedName>
</protein>
<dbReference type="Proteomes" id="UP001630127">
    <property type="component" value="Unassembled WGS sequence"/>
</dbReference>